<evidence type="ECO:0000256" key="1">
    <source>
        <dbReference type="SAM" id="MobiDB-lite"/>
    </source>
</evidence>
<reference evidence="2 3" key="1">
    <citation type="journal article" date="2021" name="Elife">
        <title>Chloroplast acquisition without the gene transfer in kleptoplastic sea slugs, Plakobranchus ocellatus.</title>
        <authorList>
            <person name="Maeda T."/>
            <person name="Takahashi S."/>
            <person name="Yoshida T."/>
            <person name="Shimamura S."/>
            <person name="Takaki Y."/>
            <person name="Nagai Y."/>
            <person name="Toyoda A."/>
            <person name="Suzuki Y."/>
            <person name="Arimoto A."/>
            <person name="Ishii H."/>
            <person name="Satoh N."/>
            <person name="Nishiyama T."/>
            <person name="Hasebe M."/>
            <person name="Maruyama T."/>
            <person name="Minagawa J."/>
            <person name="Obokata J."/>
            <person name="Shigenobu S."/>
        </authorList>
    </citation>
    <scope>NUCLEOTIDE SEQUENCE [LARGE SCALE GENOMIC DNA]</scope>
</reference>
<protein>
    <submittedName>
        <fullName evidence="2">Uncharacterized protein</fullName>
    </submittedName>
</protein>
<dbReference type="AlphaFoldDB" id="A0AAV3YQT3"/>
<gene>
    <name evidence="2" type="ORF">PoB_001134200</name>
</gene>
<dbReference type="Proteomes" id="UP000735302">
    <property type="component" value="Unassembled WGS sequence"/>
</dbReference>
<name>A0AAV3YQT3_9GAST</name>
<feature type="compositionally biased region" description="Polar residues" evidence="1">
    <location>
        <begin position="103"/>
        <end position="113"/>
    </location>
</feature>
<evidence type="ECO:0000313" key="3">
    <source>
        <dbReference type="Proteomes" id="UP000735302"/>
    </source>
</evidence>
<sequence>MANFRNKNVSWLKHFLQERGVVVAQKRKKDLTNLCQSADRLGIEIDPARLLERKSATAKKKLEIATTTSCVDSISDNGSTSKDNSNIRSPSTLPMPTMMPSSYNFSSVPDISH</sequence>
<dbReference type="EMBL" id="BLXT01001347">
    <property type="protein sequence ID" value="GFN84836.1"/>
    <property type="molecule type" value="Genomic_DNA"/>
</dbReference>
<proteinExistence type="predicted"/>
<accession>A0AAV3YQT3</accession>
<keyword evidence="3" id="KW-1185">Reference proteome</keyword>
<feature type="compositionally biased region" description="Polar residues" evidence="1">
    <location>
        <begin position="71"/>
        <end position="88"/>
    </location>
</feature>
<evidence type="ECO:0000313" key="2">
    <source>
        <dbReference type="EMBL" id="GFN84836.1"/>
    </source>
</evidence>
<comment type="caution">
    <text evidence="2">The sequence shown here is derived from an EMBL/GenBank/DDBJ whole genome shotgun (WGS) entry which is preliminary data.</text>
</comment>
<organism evidence="2 3">
    <name type="scientific">Plakobranchus ocellatus</name>
    <dbReference type="NCBI Taxonomy" id="259542"/>
    <lineage>
        <taxon>Eukaryota</taxon>
        <taxon>Metazoa</taxon>
        <taxon>Spiralia</taxon>
        <taxon>Lophotrochozoa</taxon>
        <taxon>Mollusca</taxon>
        <taxon>Gastropoda</taxon>
        <taxon>Heterobranchia</taxon>
        <taxon>Euthyneura</taxon>
        <taxon>Panpulmonata</taxon>
        <taxon>Sacoglossa</taxon>
        <taxon>Placobranchoidea</taxon>
        <taxon>Plakobranchidae</taxon>
        <taxon>Plakobranchus</taxon>
    </lineage>
</organism>
<feature type="region of interest" description="Disordered" evidence="1">
    <location>
        <begin position="71"/>
        <end position="113"/>
    </location>
</feature>
<feature type="compositionally biased region" description="Low complexity" evidence="1">
    <location>
        <begin position="89"/>
        <end position="102"/>
    </location>
</feature>